<keyword evidence="3" id="KW-1185">Reference proteome</keyword>
<gene>
    <name evidence="2" type="ORF">B0T10DRAFT_465793</name>
</gene>
<evidence type="ECO:0000313" key="3">
    <source>
        <dbReference type="Proteomes" id="UP000777438"/>
    </source>
</evidence>
<protein>
    <submittedName>
        <fullName evidence="2">Uncharacterized protein</fullName>
    </submittedName>
</protein>
<reference evidence="2 3" key="1">
    <citation type="journal article" date="2021" name="Nat. Commun.">
        <title>Genetic determinants of endophytism in the Arabidopsis root mycobiome.</title>
        <authorList>
            <person name="Mesny F."/>
            <person name="Miyauchi S."/>
            <person name="Thiergart T."/>
            <person name="Pickel B."/>
            <person name="Atanasova L."/>
            <person name="Karlsson M."/>
            <person name="Huettel B."/>
            <person name="Barry K.W."/>
            <person name="Haridas S."/>
            <person name="Chen C."/>
            <person name="Bauer D."/>
            <person name="Andreopoulos W."/>
            <person name="Pangilinan J."/>
            <person name="LaButti K."/>
            <person name="Riley R."/>
            <person name="Lipzen A."/>
            <person name="Clum A."/>
            <person name="Drula E."/>
            <person name="Henrissat B."/>
            <person name="Kohler A."/>
            <person name="Grigoriev I.V."/>
            <person name="Martin F.M."/>
            <person name="Hacquard S."/>
        </authorList>
    </citation>
    <scope>NUCLEOTIDE SEQUENCE [LARGE SCALE GENOMIC DNA]</scope>
    <source>
        <strain evidence="2 3">MPI-CAGE-CH-0241</strain>
    </source>
</reference>
<feature type="compositionally biased region" description="Polar residues" evidence="1">
    <location>
        <begin position="370"/>
        <end position="387"/>
    </location>
</feature>
<dbReference type="AlphaFoldDB" id="A0A9P8VUE6"/>
<proteinExistence type="predicted"/>
<evidence type="ECO:0000313" key="2">
    <source>
        <dbReference type="EMBL" id="KAH6874288.1"/>
    </source>
</evidence>
<organism evidence="2 3">
    <name type="scientific">Thelonectria olida</name>
    <dbReference type="NCBI Taxonomy" id="1576542"/>
    <lineage>
        <taxon>Eukaryota</taxon>
        <taxon>Fungi</taxon>
        <taxon>Dikarya</taxon>
        <taxon>Ascomycota</taxon>
        <taxon>Pezizomycotina</taxon>
        <taxon>Sordariomycetes</taxon>
        <taxon>Hypocreomycetidae</taxon>
        <taxon>Hypocreales</taxon>
        <taxon>Nectriaceae</taxon>
        <taxon>Thelonectria</taxon>
    </lineage>
</organism>
<feature type="compositionally biased region" description="Basic residues" evidence="1">
    <location>
        <begin position="479"/>
        <end position="488"/>
    </location>
</feature>
<dbReference type="EMBL" id="JAGPYM010000040">
    <property type="protein sequence ID" value="KAH6874288.1"/>
    <property type="molecule type" value="Genomic_DNA"/>
</dbReference>
<dbReference type="OrthoDB" id="5153349at2759"/>
<feature type="region of interest" description="Disordered" evidence="1">
    <location>
        <begin position="1"/>
        <end position="21"/>
    </location>
</feature>
<accession>A0A9P8VUE6</accession>
<name>A0A9P8VUE6_9HYPO</name>
<feature type="compositionally biased region" description="Pro residues" evidence="1">
    <location>
        <begin position="347"/>
        <end position="357"/>
    </location>
</feature>
<dbReference type="Proteomes" id="UP000777438">
    <property type="component" value="Unassembled WGS sequence"/>
</dbReference>
<feature type="region of interest" description="Disordered" evidence="1">
    <location>
        <begin position="307"/>
        <end position="498"/>
    </location>
</feature>
<evidence type="ECO:0000256" key="1">
    <source>
        <dbReference type="SAM" id="MobiDB-lite"/>
    </source>
</evidence>
<feature type="compositionally biased region" description="Low complexity" evidence="1">
    <location>
        <begin position="411"/>
        <end position="428"/>
    </location>
</feature>
<comment type="caution">
    <text evidence="2">The sequence shown here is derived from an EMBL/GenBank/DDBJ whole genome shotgun (WGS) entry which is preliminary data.</text>
</comment>
<sequence length="498" mass="54063">MSASITSTDGPPHARKPLASQRSAGGDMSMMFFVQPGCPSRFASSDQHRVKGLNAETIARVILPAPPWLTAPDYSPLRTDPADPCPSIFFSLNLSIYNQQIVPEDWFDQWFFMVGRVHPFALTWEVERQDGGLEESVDGGLLAYTIPALIVRDQGYQPILPRSLSATDQFPLSSPIVSFTGPIVGPGPALLRKESVPALDDVQLKCCGFVQLTTFLTPGNPDRTPYRGFHPFHVFVIFPIRANPWASLCKKMAERRDTQFQSNVLLTCTGKVAGLLGHHLMVQPPTLEQDYVFIVVPDSWTFLDKGVSGPASPTPPRGAATSAIRSSFSDHTPFEEIKAKFTARRPTTPPTPLPAATPTPASTPGESMPSVISTPSTQYHYPSTSPTPKRPASDVDYTPPAKRPRQPPTSPITISSSGTHPSAGSSSSQETVDEPEPSRGGNRAPTSSFTRPLAPATHLPAFTPMLDTITAAVSESSHRPSRNRHPPKNKYLEEVSKV</sequence>